<comment type="similarity">
    <text evidence="2">Belongs to the NPY family.</text>
</comment>
<keyword evidence="3" id="KW-0964">Secreted</keyword>
<dbReference type="PROSITE" id="PS00265">
    <property type="entry name" value="PANCREATIC_HORMONE_1"/>
    <property type="match status" value="1"/>
</dbReference>
<dbReference type="EMBL" id="NIVC01000003">
    <property type="protein sequence ID" value="PAA94719.1"/>
    <property type="molecule type" value="Genomic_DNA"/>
</dbReference>
<reference evidence="5 6" key="1">
    <citation type="submission" date="2017-06" db="EMBL/GenBank/DDBJ databases">
        <title>A platform for efficient transgenesis in Macrostomum lignano, a flatworm model organism for stem cell research.</title>
        <authorList>
            <person name="Berezikov E."/>
        </authorList>
    </citation>
    <scope>NUCLEOTIDE SEQUENCE [LARGE SCALE GENOMIC DNA]</scope>
    <source>
        <strain evidence="5">DV1</strain>
        <tissue evidence="5">Whole organism</tissue>
    </source>
</reference>
<evidence type="ECO:0000313" key="6">
    <source>
        <dbReference type="Proteomes" id="UP000215902"/>
    </source>
</evidence>
<dbReference type="AlphaFoldDB" id="A0A267HB17"/>
<comment type="caution">
    <text evidence="5">The sequence shown here is derived from an EMBL/GenBank/DDBJ whole genome shotgun (WGS) entry which is preliminary data.</text>
</comment>
<feature type="region of interest" description="Disordered" evidence="4">
    <location>
        <begin position="61"/>
        <end position="82"/>
    </location>
</feature>
<organism evidence="5 6">
    <name type="scientific">Macrostomum lignano</name>
    <dbReference type="NCBI Taxonomy" id="282301"/>
    <lineage>
        <taxon>Eukaryota</taxon>
        <taxon>Metazoa</taxon>
        <taxon>Spiralia</taxon>
        <taxon>Lophotrochozoa</taxon>
        <taxon>Platyhelminthes</taxon>
        <taxon>Rhabditophora</taxon>
        <taxon>Macrostomorpha</taxon>
        <taxon>Macrostomida</taxon>
        <taxon>Macrostomidae</taxon>
        <taxon>Macrostomum</taxon>
    </lineage>
</organism>
<evidence type="ECO:0000313" key="5">
    <source>
        <dbReference type="EMBL" id="PAA94719.1"/>
    </source>
</evidence>
<feature type="non-terminal residue" evidence="5">
    <location>
        <position position="1"/>
    </location>
</feature>
<dbReference type="PROSITE" id="PS50276">
    <property type="entry name" value="PANCREATIC_HORMONE_2"/>
    <property type="match status" value="1"/>
</dbReference>
<evidence type="ECO:0000256" key="4">
    <source>
        <dbReference type="SAM" id="MobiDB-lite"/>
    </source>
</evidence>
<evidence type="ECO:0000256" key="2">
    <source>
        <dbReference type="ARBA" id="ARBA00010022"/>
    </source>
</evidence>
<evidence type="ECO:0000256" key="3">
    <source>
        <dbReference type="ARBA" id="ARBA00022525"/>
    </source>
</evidence>
<accession>A0A267HB17</accession>
<keyword evidence="6" id="KW-1185">Reference proteome</keyword>
<dbReference type="Proteomes" id="UP000215902">
    <property type="component" value="Unassembled WGS sequence"/>
</dbReference>
<dbReference type="GO" id="GO:0005576">
    <property type="term" value="C:extracellular region"/>
    <property type="evidence" value="ECO:0007669"/>
    <property type="project" value="UniProtKB-SubCell"/>
</dbReference>
<proteinExistence type="inferred from homology"/>
<evidence type="ECO:0000256" key="1">
    <source>
        <dbReference type="ARBA" id="ARBA00004613"/>
    </source>
</evidence>
<protein>
    <submittedName>
        <fullName evidence="5">Uncharacterized protein</fullName>
    </submittedName>
</protein>
<sequence>NCSLTAEQQLRVKFEPSPVKSQESTKETCQAMPVVTAHTKALILLGLVHLLVLLQASGGAASPASEEAPVGKREQQPPLEKPSWIKEYLQNLRGYMTLIARPRFGKRPDTP</sequence>
<dbReference type="InterPro" id="IPR020392">
    <property type="entry name" value="Pancreatic_hormone-like_CS"/>
</dbReference>
<gene>
    <name evidence="5" type="ORF">BOX15_Mlig021284g3</name>
</gene>
<comment type="subcellular location">
    <subcellularLocation>
        <location evidence="1">Secreted</location>
    </subcellularLocation>
</comment>
<name>A0A267HB17_9PLAT</name>